<keyword evidence="1" id="KW-0812">Transmembrane</keyword>
<dbReference type="Proteomes" id="UP000094444">
    <property type="component" value="Unassembled WGS sequence"/>
</dbReference>
<feature type="transmembrane region" description="Helical" evidence="1">
    <location>
        <begin position="68"/>
        <end position="90"/>
    </location>
</feature>
<dbReference type="EMBL" id="MAVT02000349">
    <property type="protein sequence ID" value="POS76617.1"/>
    <property type="molecule type" value="Genomic_DNA"/>
</dbReference>
<evidence type="ECO:0000313" key="3">
    <source>
        <dbReference type="Proteomes" id="UP000094444"/>
    </source>
</evidence>
<protein>
    <submittedName>
        <fullName evidence="2">Uncharacterized protein</fullName>
    </submittedName>
</protein>
<keyword evidence="3" id="KW-1185">Reference proteome</keyword>
<keyword evidence="1" id="KW-1133">Transmembrane helix</keyword>
<keyword evidence="1" id="KW-0472">Membrane</keyword>
<organism evidence="2 3">
    <name type="scientific">Diaporthe helianthi</name>
    <dbReference type="NCBI Taxonomy" id="158607"/>
    <lineage>
        <taxon>Eukaryota</taxon>
        <taxon>Fungi</taxon>
        <taxon>Dikarya</taxon>
        <taxon>Ascomycota</taxon>
        <taxon>Pezizomycotina</taxon>
        <taxon>Sordariomycetes</taxon>
        <taxon>Sordariomycetidae</taxon>
        <taxon>Diaporthales</taxon>
        <taxon>Diaporthaceae</taxon>
        <taxon>Diaporthe</taxon>
    </lineage>
</organism>
<feature type="transmembrane region" description="Helical" evidence="1">
    <location>
        <begin position="110"/>
        <end position="129"/>
    </location>
</feature>
<proteinExistence type="predicted"/>
<accession>A0A2P5I2D7</accession>
<reference evidence="2" key="1">
    <citation type="submission" date="2017-09" db="EMBL/GenBank/DDBJ databases">
        <title>Polyketide synthases of a Diaporthe helianthi virulent isolate.</title>
        <authorList>
            <person name="Baroncelli R."/>
        </authorList>
    </citation>
    <scope>NUCLEOTIDE SEQUENCE [LARGE SCALE GENOMIC DNA]</scope>
    <source>
        <strain evidence="2">7/96</strain>
    </source>
</reference>
<gene>
    <name evidence="2" type="ORF">DHEL01_v204982</name>
</gene>
<comment type="caution">
    <text evidence="2">The sequence shown here is derived from an EMBL/GenBank/DDBJ whole genome shotgun (WGS) entry which is preliminary data.</text>
</comment>
<evidence type="ECO:0000256" key="1">
    <source>
        <dbReference type="SAM" id="Phobius"/>
    </source>
</evidence>
<dbReference type="OrthoDB" id="3897607at2759"/>
<sequence length="179" mass="19596">MQCPMFPRSRHIKYRDDGAQGLLFSSSQFLDANPALSEASVSRMDSLASGEQIQAFAYQLAPLSPKGLGLAIDVVGIALGIIGIIALSLRLYVRLGFSAGPNRSLGPDDFLTVFGTLTFAAAIVFAIYATRYGLGSPVSELPSPLYQIRAAEYVLYWEQHGIPYYTPWDPKRDTMNLQN</sequence>
<dbReference type="InParanoid" id="A0A2P5I2D7"/>
<evidence type="ECO:0000313" key="2">
    <source>
        <dbReference type="EMBL" id="POS76617.1"/>
    </source>
</evidence>
<dbReference type="AlphaFoldDB" id="A0A2P5I2D7"/>
<name>A0A2P5I2D7_DIAHE</name>